<evidence type="ECO:0000256" key="4">
    <source>
        <dbReference type="PROSITE-ProRule" id="PRU00169"/>
    </source>
</evidence>
<feature type="domain" description="Response regulatory" evidence="7">
    <location>
        <begin position="655"/>
        <end position="771"/>
    </location>
</feature>
<organism evidence="8 9">
    <name type="scientific">Yoonia maricola</name>
    <dbReference type="NCBI Taxonomy" id="420999"/>
    <lineage>
        <taxon>Bacteria</taxon>
        <taxon>Pseudomonadati</taxon>
        <taxon>Pseudomonadota</taxon>
        <taxon>Alphaproteobacteria</taxon>
        <taxon>Rhodobacterales</taxon>
        <taxon>Paracoccaceae</taxon>
        <taxon>Yoonia</taxon>
    </lineage>
</organism>
<dbReference type="PRINTS" id="PR00344">
    <property type="entry name" value="BCTRLSENSOR"/>
</dbReference>
<name>A0A2M8WL55_9RHOB</name>
<accession>A0A2M8WL55</accession>
<dbReference type="PANTHER" id="PTHR43065">
    <property type="entry name" value="SENSOR HISTIDINE KINASE"/>
    <property type="match status" value="1"/>
</dbReference>
<dbReference type="AlphaFoldDB" id="A0A2M8WL55"/>
<keyword evidence="9" id="KW-1185">Reference proteome</keyword>
<comment type="catalytic activity">
    <reaction evidence="1">
        <text>ATP + protein L-histidine = ADP + protein N-phospho-L-histidine.</text>
        <dbReference type="EC" id="2.7.13.3"/>
    </reaction>
</comment>
<dbReference type="GO" id="GO:0000155">
    <property type="term" value="F:phosphorelay sensor kinase activity"/>
    <property type="evidence" value="ECO:0007669"/>
    <property type="project" value="InterPro"/>
</dbReference>
<dbReference type="EC" id="2.7.13.3" evidence="2"/>
<dbReference type="Proteomes" id="UP000228531">
    <property type="component" value="Unassembled WGS sequence"/>
</dbReference>
<dbReference type="FunFam" id="1.10.287.130:FF:000037">
    <property type="entry name" value="Hybrid sensor histidine kinase/response regulator"/>
    <property type="match status" value="1"/>
</dbReference>
<dbReference type="SMART" id="SM00448">
    <property type="entry name" value="REC"/>
    <property type="match status" value="1"/>
</dbReference>
<evidence type="ECO:0000313" key="8">
    <source>
        <dbReference type="EMBL" id="PJI91664.1"/>
    </source>
</evidence>
<dbReference type="EMBL" id="PGTY01000001">
    <property type="protein sequence ID" value="PJI91664.1"/>
    <property type="molecule type" value="Genomic_DNA"/>
</dbReference>
<dbReference type="InterPro" id="IPR011006">
    <property type="entry name" value="CheY-like_superfamily"/>
</dbReference>
<dbReference type="InterPro" id="IPR003594">
    <property type="entry name" value="HATPase_dom"/>
</dbReference>
<evidence type="ECO:0000256" key="5">
    <source>
        <dbReference type="SAM" id="Phobius"/>
    </source>
</evidence>
<dbReference type="PROSITE" id="PS50109">
    <property type="entry name" value="HIS_KIN"/>
    <property type="match status" value="1"/>
</dbReference>
<feature type="modified residue" description="4-aspartylphosphate" evidence="4">
    <location>
        <position position="706"/>
    </location>
</feature>
<dbReference type="PANTHER" id="PTHR43065:SF42">
    <property type="entry name" value="TWO-COMPONENT SENSOR PPRA"/>
    <property type="match status" value="1"/>
</dbReference>
<dbReference type="SMART" id="SM00387">
    <property type="entry name" value="HATPase_c"/>
    <property type="match status" value="1"/>
</dbReference>
<keyword evidence="8" id="KW-0808">Transferase</keyword>
<dbReference type="SUPFAM" id="SSF55874">
    <property type="entry name" value="ATPase domain of HSP90 chaperone/DNA topoisomerase II/histidine kinase"/>
    <property type="match status" value="1"/>
</dbReference>
<dbReference type="SMART" id="SM00388">
    <property type="entry name" value="HisKA"/>
    <property type="match status" value="1"/>
</dbReference>
<comment type="caution">
    <text evidence="8">The sequence shown here is derived from an EMBL/GenBank/DDBJ whole genome shotgun (WGS) entry which is preliminary data.</text>
</comment>
<dbReference type="InterPro" id="IPR036097">
    <property type="entry name" value="HisK_dim/P_sf"/>
</dbReference>
<feature type="transmembrane region" description="Helical" evidence="5">
    <location>
        <begin position="20"/>
        <end position="38"/>
    </location>
</feature>
<dbReference type="PROSITE" id="PS50110">
    <property type="entry name" value="RESPONSE_REGULATORY"/>
    <property type="match status" value="1"/>
</dbReference>
<keyword evidence="8" id="KW-0418">Kinase</keyword>
<feature type="transmembrane region" description="Helical" evidence="5">
    <location>
        <begin position="45"/>
        <end position="61"/>
    </location>
</feature>
<protein>
    <recommendedName>
        <fullName evidence="2">histidine kinase</fullName>
        <ecNumber evidence="2">2.7.13.3</ecNumber>
    </recommendedName>
</protein>
<keyword evidence="5" id="KW-0472">Membrane</keyword>
<keyword evidence="5" id="KW-1133">Transmembrane helix</keyword>
<keyword evidence="3 4" id="KW-0597">Phosphoprotein</keyword>
<dbReference type="InterPro" id="IPR001789">
    <property type="entry name" value="Sig_transdc_resp-reg_receiver"/>
</dbReference>
<evidence type="ECO:0000256" key="3">
    <source>
        <dbReference type="ARBA" id="ARBA00022553"/>
    </source>
</evidence>
<dbReference type="Gene3D" id="3.30.565.10">
    <property type="entry name" value="Histidine kinase-like ATPase, C-terminal domain"/>
    <property type="match status" value="1"/>
</dbReference>
<dbReference type="Pfam" id="PF02518">
    <property type="entry name" value="HATPase_c"/>
    <property type="match status" value="1"/>
</dbReference>
<dbReference type="InterPro" id="IPR004358">
    <property type="entry name" value="Sig_transdc_His_kin-like_C"/>
</dbReference>
<dbReference type="CDD" id="cd00082">
    <property type="entry name" value="HisKA"/>
    <property type="match status" value="1"/>
</dbReference>
<gene>
    <name evidence="8" type="ORF">BC777_0497</name>
</gene>
<dbReference type="SUPFAM" id="SSF52172">
    <property type="entry name" value="CheY-like"/>
    <property type="match status" value="1"/>
</dbReference>
<dbReference type="Pfam" id="PF00512">
    <property type="entry name" value="HisKA"/>
    <property type="match status" value="1"/>
</dbReference>
<evidence type="ECO:0000256" key="2">
    <source>
        <dbReference type="ARBA" id="ARBA00012438"/>
    </source>
</evidence>
<evidence type="ECO:0000313" key="9">
    <source>
        <dbReference type="Proteomes" id="UP000228531"/>
    </source>
</evidence>
<dbReference type="Gene3D" id="1.10.287.130">
    <property type="match status" value="1"/>
</dbReference>
<reference evidence="8 9" key="1">
    <citation type="submission" date="2017-11" db="EMBL/GenBank/DDBJ databases">
        <title>Genomic Encyclopedia of Archaeal and Bacterial Type Strains, Phase II (KMG-II): From Individual Species to Whole Genera.</title>
        <authorList>
            <person name="Goeker M."/>
        </authorList>
    </citation>
    <scope>NUCLEOTIDE SEQUENCE [LARGE SCALE GENOMIC DNA]</scope>
    <source>
        <strain evidence="8 9">DSM 29128</strain>
    </source>
</reference>
<proteinExistence type="predicted"/>
<dbReference type="Gene3D" id="3.30.450.20">
    <property type="entry name" value="PAS domain"/>
    <property type="match status" value="1"/>
</dbReference>
<dbReference type="SUPFAM" id="SSF47384">
    <property type="entry name" value="Homodimeric domain of signal transducing histidine kinase"/>
    <property type="match status" value="1"/>
</dbReference>
<dbReference type="InterPro" id="IPR036890">
    <property type="entry name" value="HATPase_C_sf"/>
</dbReference>
<keyword evidence="5" id="KW-0812">Transmembrane</keyword>
<evidence type="ECO:0000256" key="1">
    <source>
        <dbReference type="ARBA" id="ARBA00000085"/>
    </source>
</evidence>
<evidence type="ECO:0000259" key="6">
    <source>
        <dbReference type="PROSITE" id="PS50109"/>
    </source>
</evidence>
<sequence>MPFDQSFEMQSSSVPHKTPSILHLLSAGVLCMAIAVFLPLASMQYGFTICGGILICLAGFLKTSGFGAEQHNMRVWETARRMIAHDVGVGFVTDRAGVVQFANAGAKDRFGEAQGRSLAAVFEVMLANPASVLSQVVSQGQETGAQTEDIVTRGGHFRLRLLIMGDDCHMWWLDDLSYSGAVGGKYRHHRAFPMMTVASDGRVLGMTDLFRARVGFPVRSLDEAFEDLPLRSGQVHSLRGMDGPIPVVVAIIEGKDDTRDIYLLPGAGASLMPPQLEAGWDAIEDLPVPLLKVAQDGALLGANREARQLLNITSTKGRHLADVLNDPGRPINDWLSEALSGHSGNVSQFLNGRGKKQDTFVQVTLNTAGAPDDLHLIAVLNDVTELRSLELQFVQSQKMQAIGQLAGGVAHDFNNLLTAISGHCELLLCNHDEHDQDYGDLIQIHQNTNRAASLVGQLLAFSRKQNLQLETIDLRDTLSDLTHLLNRLVGEKVTLTLDHDPQLAHIKADKRQLEQVLMNLVVNARDAMQGAGEIRVLTKNTKLTKAMHRDRATVPAGEYVLVKVIDKGQGISADKLGKIFEPFFTTKRTGEGTGLGLSTAYGIVKQTGGFIFVDTVVGEGTTFSLFFPRHMAKESPVPKPTVVTSPRIKTSAEGVVLLVEDEAPVRAFATRALRLRGYTVLEADHAEAALEMLENEDLHVDIFVTDVIMPGLDGPTWVRQALQSRPDTKVVFVSGYPEDAFDDGQPEVVGAAFLPKPFSLKDLTDTVQDQLLAPTDKVATA</sequence>
<dbReference type="InterPro" id="IPR005467">
    <property type="entry name" value="His_kinase_dom"/>
</dbReference>
<evidence type="ECO:0000259" key="7">
    <source>
        <dbReference type="PROSITE" id="PS50110"/>
    </source>
</evidence>
<dbReference type="InterPro" id="IPR003661">
    <property type="entry name" value="HisK_dim/P_dom"/>
</dbReference>
<dbReference type="Pfam" id="PF00072">
    <property type="entry name" value="Response_reg"/>
    <property type="match status" value="1"/>
</dbReference>
<feature type="domain" description="Histidine kinase" evidence="6">
    <location>
        <begin position="408"/>
        <end position="631"/>
    </location>
</feature>
<dbReference type="Gene3D" id="3.40.50.2300">
    <property type="match status" value="1"/>
</dbReference>